<dbReference type="Gene3D" id="3.30.420.10">
    <property type="entry name" value="Ribonuclease H-like superfamily/Ribonuclease H"/>
    <property type="match status" value="1"/>
</dbReference>
<name>A0ABD2YG40_9GENT</name>
<feature type="domain" description="RNase H type-1" evidence="2">
    <location>
        <begin position="49"/>
        <end position="128"/>
    </location>
</feature>
<dbReference type="InterPro" id="IPR044730">
    <property type="entry name" value="RNase_H-like_dom_plant"/>
</dbReference>
<evidence type="ECO:0000313" key="3">
    <source>
        <dbReference type="EMBL" id="KAL3505264.1"/>
    </source>
</evidence>
<dbReference type="SUPFAM" id="SSF53098">
    <property type="entry name" value="Ribonuclease H-like"/>
    <property type="match status" value="1"/>
</dbReference>
<dbReference type="Proteomes" id="UP001630127">
    <property type="component" value="Unassembled WGS sequence"/>
</dbReference>
<feature type="compositionally biased region" description="Basic and acidic residues" evidence="1">
    <location>
        <begin position="1"/>
        <end position="17"/>
    </location>
</feature>
<organism evidence="3 4">
    <name type="scientific">Cinchona calisaya</name>
    <dbReference type="NCBI Taxonomy" id="153742"/>
    <lineage>
        <taxon>Eukaryota</taxon>
        <taxon>Viridiplantae</taxon>
        <taxon>Streptophyta</taxon>
        <taxon>Embryophyta</taxon>
        <taxon>Tracheophyta</taxon>
        <taxon>Spermatophyta</taxon>
        <taxon>Magnoliopsida</taxon>
        <taxon>eudicotyledons</taxon>
        <taxon>Gunneridae</taxon>
        <taxon>Pentapetalae</taxon>
        <taxon>asterids</taxon>
        <taxon>lamiids</taxon>
        <taxon>Gentianales</taxon>
        <taxon>Rubiaceae</taxon>
        <taxon>Cinchonoideae</taxon>
        <taxon>Cinchoneae</taxon>
        <taxon>Cinchona</taxon>
    </lineage>
</organism>
<dbReference type="InterPro" id="IPR012337">
    <property type="entry name" value="RNaseH-like_sf"/>
</dbReference>
<feature type="compositionally biased region" description="Gly residues" evidence="1">
    <location>
        <begin position="33"/>
        <end position="42"/>
    </location>
</feature>
<dbReference type="EMBL" id="JBJUIK010000014">
    <property type="protein sequence ID" value="KAL3505264.1"/>
    <property type="molecule type" value="Genomic_DNA"/>
</dbReference>
<dbReference type="CDD" id="cd06222">
    <property type="entry name" value="RNase_H_like"/>
    <property type="match status" value="1"/>
</dbReference>
<evidence type="ECO:0000256" key="1">
    <source>
        <dbReference type="SAM" id="MobiDB-lite"/>
    </source>
</evidence>
<dbReference type="PANTHER" id="PTHR47723">
    <property type="entry name" value="OS05G0353850 PROTEIN"/>
    <property type="match status" value="1"/>
</dbReference>
<dbReference type="Pfam" id="PF13456">
    <property type="entry name" value="RVT_3"/>
    <property type="match status" value="1"/>
</dbReference>
<reference evidence="3 4" key="1">
    <citation type="submission" date="2024-11" db="EMBL/GenBank/DDBJ databases">
        <title>A near-complete genome assembly of Cinchona calisaya.</title>
        <authorList>
            <person name="Lian D.C."/>
            <person name="Zhao X.W."/>
            <person name="Wei L."/>
        </authorList>
    </citation>
    <scope>NUCLEOTIDE SEQUENCE [LARGE SCALE GENOMIC DNA]</scope>
    <source>
        <tissue evidence="3">Nenye</tissue>
    </source>
</reference>
<feature type="region of interest" description="Disordered" evidence="1">
    <location>
        <begin position="1"/>
        <end position="42"/>
    </location>
</feature>
<dbReference type="InterPro" id="IPR036397">
    <property type="entry name" value="RNaseH_sf"/>
</dbReference>
<proteinExistence type="predicted"/>
<keyword evidence="4" id="KW-1185">Reference proteome</keyword>
<protein>
    <recommendedName>
        <fullName evidence="2">RNase H type-1 domain-containing protein</fullName>
    </recommendedName>
</protein>
<evidence type="ECO:0000313" key="4">
    <source>
        <dbReference type="Proteomes" id="UP001630127"/>
    </source>
</evidence>
<dbReference type="InterPro" id="IPR002156">
    <property type="entry name" value="RNaseH_domain"/>
</dbReference>
<sequence>MGDGDRKEWREDEKNEKWSGIGEEKEEEEDGGRNGAGNMGKKGGGEGLGGWALRDRLLLAWNHGYQKLIVSVDAICVIQFLLTPKSPAPTSLLSLILDCMSLLHRSWDIQVRHVYRKLNKVADCLAKMTVHQQDDFVLYTNIPSVVATFIPFDQSELPTPHCVGNMFDVNCTSCYPGTRFKEWDINQEPIQYSRVGRIFGAIQEESVLLMFDHFIRIKESPPIGK</sequence>
<gene>
    <name evidence="3" type="ORF">ACH5RR_035105</name>
</gene>
<comment type="caution">
    <text evidence="3">The sequence shown here is derived from an EMBL/GenBank/DDBJ whole genome shotgun (WGS) entry which is preliminary data.</text>
</comment>
<evidence type="ECO:0000259" key="2">
    <source>
        <dbReference type="Pfam" id="PF13456"/>
    </source>
</evidence>
<dbReference type="InterPro" id="IPR053151">
    <property type="entry name" value="RNase_H-like"/>
</dbReference>
<dbReference type="AlphaFoldDB" id="A0ABD2YG40"/>
<accession>A0ABD2YG40</accession>
<dbReference type="PANTHER" id="PTHR47723:SF19">
    <property type="entry name" value="POLYNUCLEOTIDYL TRANSFERASE, RIBONUCLEASE H-LIKE SUPERFAMILY PROTEIN"/>
    <property type="match status" value="1"/>
</dbReference>